<dbReference type="PROSITE" id="PS00087">
    <property type="entry name" value="SOD_CU_ZN_1"/>
    <property type="match status" value="1"/>
</dbReference>
<dbReference type="CDD" id="cd00305">
    <property type="entry name" value="Cu-Zn_Superoxide_Dismutase"/>
    <property type="match status" value="1"/>
</dbReference>
<dbReference type="Proteomes" id="UP000010798">
    <property type="component" value="Chromosome"/>
</dbReference>
<name>L0D709_SINAD</name>
<dbReference type="PRINTS" id="PR00068">
    <property type="entry name" value="CUZNDISMTASE"/>
</dbReference>
<dbReference type="HOGENOM" id="CLU_056632_8_2_0"/>
<evidence type="ECO:0000313" key="6">
    <source>
        <dbReference type="Proteomes" id="UP000010798"/>
    </source>
</evidence>
<dbReference type="SUPFAM" id="SSF49329">
    <property type="entry name" value="Cu,Zn superoxide dismutase-like"/>
    <property type="match status" value="1"/>
</dbReference>
<dbReference type="RefSeq" id="WP_015243808.1">
    <property type="nucleotide sequence ID" value="NC_019892.1"/>
</dbReference>
<dbReference type="eggNOG" id="COG2032">
    <property type="taxonomic scope" value="Bacteria"/>
</dbReference>
<dbReference type="Pfam" id="PF00080">
    <property type="entry name" value="Sod_Cu"/>
    <property type="match status" value="1"/>
</dbReference>
<feature type="domain" description="Superoxide dismutase copper/zinc binding" evidence="4">
    <location>
        <begin position="53"/>
        <end position="181"/>
    </location>
</feature>
<protein>
    <submittedName>
        <fullName evidence="5">Cu/Zn superoxide dismutase</fullName>
    </submittedName>
</protein>
<keyword evidence="6" id="KW-1185">Reference proteome</keyword>
<dbReference type="EMBL" id="CP003364">
    <property type="protein sequence ID" value="AGA24623.1"/>
    <property type="molecule type" value="Genomic_DNA"/>
</dbReference>
<keyword evidence="3" id="KW-0732">Signal</keyword>
<evidence type="ECO:0000256" key="3">
    <source>
        <dbReference type="SAM" id="SignalP"/>
    </source>
</evidence>
<evidence type="ECO:0000256" key="2">
    <source>
        <dbReference type="SAM" id="MobiDB-lite"/>
    </source>
</evidence>
<dbReference type="KEGG" id="saci:Sinac_0168"/>
<sequence>MTRKSFVFAMATGAALVALTAIGSWAQHAEVPHLGGVTKAIAVLHATKKGGDVHGKVTFTRTPKGILVEGTVEGLTPGLHGFHVHEFGDCSSDDAMSAGGHFNPTDMPHAGPHADKRHVGDLGNIEANEKGVAKIDILDSALSFSGDHSIIGRGLIVHAKADDLKSAPAGAAGDRVACGVIGVAKGAGMMSGSAPAKK</sequence>
<organism evidence="5 6">
    <name type="scientific">Singulisphaera acidiphila (strain ATCC BAA-1392 / DSM 18658 / VKM B-2454 / MOB10)</name>
    <dbReference type="NCBI Taxonomy" id="886293"/>
    <lineage>
        <taxon>Bacteria</taxon>
        <taxon>Pseudomonadati</taxon>
        <taxon>Planctomycetota</taxon>
        <taxon>Planctomycetia</taxon>
        <taxon>Isosphaerales</taxon>
        <taxon>Isosphaeraceae</taxon>
        <taxon>Singulisphaera</taxon>
    </lineage>
</organism>
<evidence type="ECO:0000313" key="5">
    <source>
        <dbReference type="EMBL" id="AGA24623.1"/>
    </source>
</evidence>
<evidence type="ECO:0000259" key="4">
    <source>
        <dbReference type="Pfam" id="PF00080"/>
    </source>
</evidence>
<dbReference type="Gene3D" id="2.60.40.200">
    <property type="entry name" value="Superoxide dismutase, copper/zinc binding domain"/>
    <property type="match status" value="1"/>
</dbReference>
<dbReference type="GO" id="GO:0005507">
    <property type="term" value="F:copper ion binding"/>
    <property type="evidence" value="ECO:0007669"/>
    <property type="project" value="InterPro"/>
</dbReference>
<feature type="region of interest" description="Disordered" evidence="2">
    <location>
        <begin position="98"/>
        <end position="117"/>
    </location>
</feature>
<gene>
    <name evidence="5" type="ordered locus">Sinac_0168</name>
</gene>
<comment type="similarity">
    <text evidence="1">Belongs to the Cu-Zn superoxide dismutase family.</text>
</comment>
<feature type="chain" id="PRO_5003940604" evidence="3">
    <location>
        <begin position="30"/>
        <end position="198"/>
    </location>
</feature>
<dbReference type="InterPro" id="IPR018152">
    <property type="entry name" value="SOD_Cu/Zn_BS"/>
</dbReference>
<dbReference type="OrthoDB" id="9792957at2"/>
<evidence type="ECO:0000256" key="1">
    <source>
        <dbReference type="ARBA" id="ARBA00010457"/>
    </source>
</evidence>
<dbReference type="InterPro" id="IPR024134">
    <property type="entry name" value="SOD_Cu/Zn_/chaperone"/>
</dbReference>
<accession>L0D709</accession>
<dbReference type="GO" id="GO:0006801">
    <property type="term" value="P:superoxide metabolic process"/>
    <property type="evidence" value="ECO:0007669"/>
    <property type="project" value="InterPro"/>
</dbReference>
<dbReference type="STRING" id="886293.Sinac_0168"/>
<dbReference type="InterPro" id="IPR036423">
    <property type="entry name" value="SOD-like_Cu/Zn_dom_sf"/>
</dbReference>
<proteinExistence type="inferred from homology"/>
<reference evidence="5 6" key="1">
    <citation type="submission" date="2012-02" db="EMBL/GenBank/DDBJ databases">
        <title>Complete sequence of chromosome of Singulisphaera acidiphila DSM 18658.</title>
        <authorList>
            <consortium name="US DOE Joint Genome Institute (JGI-PGF)"/>
            <person name="Lucas S."/>
            <person name="Copeland A."/>
            <person name="Lapidus A."/>
            <person name="Glavina del Rio T."/>
            <person name="Dalin E."/>
            <person name="Tice H."/>
            <person name="Bruce D."/>
            <person name="Goodwin L."/>
            <person name="Pitluck S."/>
            <person name="Peters L."/>
            <person name="Ovchinnikova G."/>
            <person name="Chertkov O."/>
            <person name="Kyrpides N."/>
            <person name="Mavromatis K."/>
            <person name="Ivanova N."/>
            <person name="Brettin T."/>
            <person name="Detter J.C."/>
            <person name="Han C."/>
            <person name="Larimer F."/>
            <person name="Land M."/>
            <person name="Hauser L."/>
            <person name="Markowitz V."/>
            <person name="Cheng J.-F."/>
            <person name="Hugenholtz P."/>
            <person name="Woyke T."/>
            <person name="Wu D."/>
            <person name="Tindall B."/>
            <person name="Pomrenke H."/>
            <person name="Brambilla E."/>
            <person name="Klenk H.-P."/>
            <person name="Eisen J.A."/>
        </authorList>
    </citation>
    <scope>NUCLEOTIDE SEQUENCE [LARGE SCALE GENOMIC DNA]</scope>
    <source>
        <strain evidence="6">ATCC BAA-1392 / DSM 18658 / VKM B-2454 / MOB10</strain>
    </source>
</reference>
<dbReference type="PANTHER" id="PTHR10003">
    <property type="entry name" value="SUPEROXIDE DISMUTASE CU-ZN -RELATED"/>
    <property type="match status" value="1"/>
</dbReference>
<feature type="signal peptide" evidence="3">
    <location>
        <begin position="1"/>
        <end position="29"/>
    </location>
</feature>
<dbReference type="InterPro" id="IPR001424">
    <property type="entry name" value="SOD_Cu_Zn_dom"/>
</dbReference>
<dbReference type="AlphaFoldDB" id="L0D709"/>